<organism evidence="1 2">
    <name type="scientific">Trichinella pseudospiralis</name>
    <name type="common">Parasitic roundworm</name>
    <dbReference type="NCBI Taxonomy" id="6337"/>
    <lineage>
        <taxon>Eukaryota</taxon>
        <taxon>Metazoa</taxon>
        <taxon>Ecdysozoa</taxon>
        <taxon>Nematoda</taxon>
        <taxon>Enoplea</taxon>
        <taxon>Dorylaimia</taxon>
        <taxon>Trichinellida</taxon>
        <taxon>Trichinellidae</taxon>
        <taxon>Trichinella</taxon>
    </lineage>
</organism>
<name>A0A0V1FAQ3_TRIPS</name>
<dbReference type="Proteomes" id="UP000054995">
    <property type="component" value="Unassembled WGS sequence"/>
</dbReference>
<protein>
    <submittedName>
        <fullName evidence="1">Uncharacterized protein</fullName>
    </submittedName>
</protein>
<accession>A0A0V1FAQ3</accession>
<evidence type="ECO:0000313" key="2">
    <source>
        <dbReference type="Proteomes" id="UP000054995"/>
    </source>
</evidence>
<evidence type="ECO:0000313" key="1">
    <source>
        <dbReference type="EMBL" id="KRY83159.1"/>
    </source>
</evidence>
<keyword evidence="2" id="KW-1185">Reference proteome</keyword>
<dbReference type="AlphaFoldDB" id="A0A0V1FAQ3"/>
<proteinExistence type="predicted"/>
<comment type="caution">
    <text evidence="1">The sequence shown here is derived from an EMBL/GenBank/DDBJ whole genome shotgun (WGS) entry which is preliminary data.</text>
</comment>
<dbReference type="EMBL" id="JYDT01000149">
    <property type="protein sequence ID" value="KRY83159.1"/>
    <property type="molecule type" value="Genomic_DNA"/>
</dbReference>
<sequence>MLKLCRSRIFPCNAYSLISNICDHDALHANVCKHVTNRNTIPGEDVKNLMVCGCGSGYMRYVSQTTQDAFRLQQITRTILSNYNNNTNLIKQAFSSEKDYSEI</sequence>
<gene>
    <name evidence="1" type="ORF">T4D_11814</name>
</gene>
<reference evidence="1 2" key="1">
    <citation type="submission" date="2015-01" db="EMBL/GenBank/DDBJ databases">
        <title>Evolution of Trichinella species and genotypes.</title>
        <authorList>
            <person name="Korhonen P.K."/>
            <person name="Edoardo P."/>
            <person name="Giuseppe L.R."/>
            <person name="Gasser R.B."/>
        </authorList>
    </citation>
    <scope>NUCLEOTIDE SEQUENCE [LARGE SCALE GENOMIC DNA]</scope>
    <source>
        <strain evidence="1">ISS470</strain>
    </source>
</reference>